<feature type="domain" description="NB-ARC" evidence="1">
    <location>
        <begin position="20"/>
        <end position="188"/>
    </location>
</feature>
<accession>A0AAV8C077</accession>
<dbReference type="InterPro" id="IPR044974">
    <property type="entry name" value="Disease_R_plants"/>
</dbReference>
<dbReference type="Gene3D" id="3.40.50.300">
    <property type="entry name" value="P-loop containing nucleotide triphosphate hydrolases"/>
    <property type="match status" value="1"/>
</dbReference>
<dbReference type="GO" id="GO:0043531">
    <property type="term" value="F:ADP binding"/>
    <property type="evidence" value="ECO:0007669"/>
    <property type="project" value="InterPro"/>
</dbReference>
<protein>
    <recommendedName>
        <fullName evidence="1">NB-ARC domain-containing protein</fullName>
    </recommendedName>
</protein>
<dbReference type="GO" id="GO:0098542">
    <property type="term" value="P:defense response to other organism"/>
    <property type="evidence" value="ECO:0007669"/>
    <property type="project" value="TreeGrafter"/>
</dbReference>
<evidence type="ECO:0000259" key="1">
    <source>
        <dbReference type="Pfam" id="PF00931"/>
    </source>
</evidence>
<evidence type="ECO:0000313" key="3">
    <source>
        <dbReference type="Proteomes" id="UP001140206"/>
    </source>
</evidence>
<dbReference type="InterPro" id="IPR002182">
    <property type="entry name" value="NB-ARC"/>
</dbReference>
<sequence length="285" mass="32943">MESLQEIFKVAGSFIYGRADDLDRIIQLLCSEDRTDFSSTFVSIVADKGSGRTTLLYLLHDLLWSFFDKIKFISMPEKIDEKRLMRVIVESLTGTPCNIADLEVLEEMVKEEVMDKRLLLLLDNFETMSQKCWDLLSALLKVCKEESAVVVTTTRKAAAELKGPIQFYYMNNLSGRWCSMIFKQCVFNCQNQNGDTELADIGKCLVAKCRSNTLCIKVLSCLLRRSITVDWWRVVLDSNFWEKDEVEGGILPALRVCYEYLPSYLKQCFRYCSLFPKEYMFSKNI</sequence>
<dbReference type="Proteomes" id="UP001140206">
    <property type="component" value="Chromosome 5"/>
</dbReference>
<keyword evidence="3" id="KW-1185">Reference proteome</keyword>
<dbReference type="PANTHER" id="PTHR23155">
    <property type="entry name" value="DISEASE RESISTANCE PROTEIN RP"/>
    <property type="match status" value="1"/>
</dbReference>
<comment type="caution">
    <text evidence="2">The sequence shown here is derived from an EMBL/GenBank/DDBJ whole genome shotgun (WGS) entry which is preliminary data.</text>
</comment>
<reference evidence="2" key="1">
    <citation type="submission" date="2022-08" db="EMBL/GenBank/DDBJ databases">
        <authorList>
            <person name="Marques A."/>
        </authorList>
    </citation>
    <scope>NUCLEOTIDE SEQUENCE</scope>
    <source>
        <strain evidence="2">RhyPub2mFocal</strain>
        <tissue evidence="2">Leaves</tissue>
    </source>
</reference>
<gene>
    <name evidence="2" type="ORF">LUZ62_083293</name>
</gene>
<dbReference type="EMBL" id="JAMFTS010000005">
    <property type="protein sequence ID" value="KAJ4748888.1"/>
    <property type="molecule type" value="Genomic_DNA"/>
</dbReference>
<name>A0AAV8C077_9POAL</name>
<organism evidence="2 3">
    <name type="scientific">Rhynchospora pubera</name>
    <dbReference type="NCBI Taxonomy" id="906938"/>
    <lineage>
        <taxon>Eukaryota</taxon>
        <taxon>Viridiplantae</taxon>
        <taxon>Streptophyta</taxon>
        <taxon>Embryophyta</taxon>
        <taxon>Tracheophyta</taxon>
        <taxon>Spermatophyta</taxon>
        <taxon>Magnoliopsida</taxon>
        <taxon>Liliopsida</taxon>
        <taxon>Poales</taxon>
        <taxon>Cyperaceae</taxon>
        <taxon>Cyperoideae</taxon>
        <taxon>Rhynchosporeae</taxon>
        <taxon>Rhynchospora</taxon>
    </lineage>
</organism>
<dbReference type="InterPro" id="IPR027417">
    <property type="entry name" value="P-loop_NTPase"/>
</dbReference>
<evidence type="ECO:0000313" key="2">
    <source>
        <dbReference type="EMBL" id="KAJ4748888.1"/>
    </source>
</evidence>
<dbReference type="Pfam" id="PF00931">
    <property type="entry name" value="NB-ARC"/>
    <property type="match status" value="1"/>
</dbReference>
<proteinExistence type="predicted"/>
<dbReference type="PANTHER" id="PTHR23155:SF1221">
    <property type="entry name" value="OS11G0481150 PROTEIN"/>
    <property type="match status" value="1"/>
</dbReference>
<dbReference type="AlphaFoldDB" id="A0AAV8C077"/>
<dbReference type="SUPFAM" id="SSF52540">
    <property type="entry name" value="P-loop containing nucleoside triphosphate hydrolases"/>
    <property type="match status" value="1"/>
</dbReference>